<organism evidence="1">
    <name type="scientific">Brassica napus</name>
    <name type="common">Rape</name>
    <dbReference type="NCBI Taxonomy" id="3708"/>
    <lineage>
        <taxon>Eukaryota</taxon>
        <taxon>Viridiplantae</taxon>
        <taxon>Streptophyta</taxon>
        <taxon>Embryophyta</taxon>
        <taxon>Tracheophyta</taxon>
        <taxon>Spermatophyta</taxon>
        <taxon>Magnoliopsida</taxon>
        <taxon>eudicotyledons</taxon>
        <taxon>Gunneridae</taxon>
        <taxon>Pentapetalae</taxon>
        <taxon>rosids</taxon>
        <taxon>malvids</taxon>
        <taxon>Brassicales</taxon>
        <taxon>Brassicaceae</taxon>
        <taxon>Brassiceae</taxon>
        <taxon>Brassica</taxon>
    </lineage>
</organism>
<name>A0A816IYB7_BRANA</name>
<reference evidence="1" key="1">
    <citation type="submission" date="2021-01" db="EMBL/GenBank/DDBJ databases">
        <authorList>
            <consortium name="Genoscope - CEA"/>
            <person name="William W."/>
        </authorList>
    </citation>
    <scope>NUCLEOTIDE SEQUENCE</scope>
</reference>
<accession>A0A816IYB7</accession>
<evidence type="ECO:0000313" key="1">
    <source>
        <dbReference type="EMBL" id="CAF1715883.1"/>
    </source>
</evidence>
<dbReference type="EMBL" id="HG994373">
    <property type="protein sequence ID" value="CAF1715883.1"/>
    <property type="molecule type" value="Genomic_DNA"/>
</dbReference>
<dbReference type="Proteomes" id="UP001295469">
    <property type="component" value="Chromosome C09"/>
</dbReference>
<gene>
    <name evidence="1" type="ORF">DARMORV10_C09P05130.1</name>
</gene>
<proteinExistence type="predicted"/>
<protein>
    <submittedName>
        <fullName evidence="1">(rape) hypothetical protein</fullName>
    </submittedName>
</protein>
<dbReference type="AlphaFoldDB" id="A0A816IYB7"/>
<sequence>MNKNVVLYYLLSHSTASIAPRNRGTEGSRDRGIAGLGGAFPSVVCFNPSSVTENTRRQRDGGGFDWWWFRTFLSNSGGFDRWRIGGGLENRWRIGGGSVVVSIGGGSIDGGSVVICVDDRWWWRWVSPLSFKQRKREDRATKPEKKRK</sequence>